<dbReference type="InterPro" id="IPR032675">
    <property type="entry name" value="LRR_dom_sf"/>
</dbReference>
<dbReference type="SUPFAM" id="SSF52058">
    <property type="entry name" value="L domain-like"/>
    <property type="match status" value="1"/>
</dbReference>
<evidence type="ECO:0000256" key="2">
    <source>
        <dbReference type="SAM" id="SignalP"/>
    </source>
</evidence>
<dbReference type="Gene3D" id="3.80.10.10">
    <property type="entry name" value="Ribonuclease Inhibitor"/>
    <property type="match status" value="1"/>
</dbReference>
<keyword evidence="4" id="KW-1185">Reference proteome</keyword>
<dbReference type="InterPro" id="IPR050328">
    <property type="entry name" value="Dev_Immune_Receptor"/>
</dbReference>
<evidence type="ECO:0000313" key="4">
    <source>
        <dbReference type="Proteomes" id="UP001164746"/>
    </source>
</evidence>
<evidence type="ECO:0000313" key="3">
    <source>
        <dbReference type="EMBL" id="WAQ93941.1"/>
    </source>
</evidence>
<dbReference type="PANTHER" id="PTHR24373">
    <property type="entry name" value="SLIT RELATED LEUCINE-RICH REPEAT NEURONAL PROTEIN"/>
    <property type="match status" value="1"/>
</dbReference>
<protein>
    <submittedName>
        <fullName evidence="3">SLIT1-like protein</fullName>
    </submittedName>
</protein>
<feature type="signal peptide" evidence="2">
    <location>
        <begin position="1"/>
        <end position="35"/>
    </location>
</feature>
<dbReference type="PANTHER" id="PTHR24373:SF370">
    <property type="entry name" value="FISH-LIPS, ISOFORM E"/>
    <property type="match status" value="1"/>
</dbReference>
<proteinExistence type="predicted"/>
<evidence type="ECO:0000256" key="1">
    <source>
        <dbReference type="ARBA" id="ARBA00022729"/>
    </source>
</evidence>
<organism evidence="3 4">
    <name type="scientific">Mya arenaria</name>
    <name type="common">Soft-shell clam</name>
    <dbReference type="NCBI Taxonomy" id="6604"/>
    <lineage>
        <taxon>Eukaryota</taxon>
        <taxon>Metazoa</taxon>
        <taxon>Spiralia</taxon>
        <taxon>Lophotrochozoa</taxon>
        <taxon>Mollusca</taxon>
        <taxon>Bivalvia</taxon>
        <taxon>Autobranchia</taxon>
        <taxon>Heteroconchia</taxon>
        <taxon>Euheterodonta</taxon>
        <taxon>Imparidentia</taxon>
        <taxon>Neoheterodontei</taxon>
        <taxon>Myida</taxon>
        <taxon>Myoidea</taxon>
        <taxon>Myidae</taxon>
        <taxon>Mya</taxon>
    </lineage>
</organism>
<gene>
    <name evidence="3" type="ORF">MAR_006412</name>
</gene>
<accession>A0ABY7DA25</accession>
<dbReference type="Proteomes" id="UP001164746">
    <property type="component" value="Chromosome 1"/>
</dbReference>
<dbReference type="InterPro" id="IPR026906">
    <property type="entry name" value="LRR_5"/>
</dbReference>
<sequence length="336" mass="37894">MFKLKKLNMDVFKLRNRRDFVYCLVVLLQICSVSASDDELCPLSCECTREDNTTDALNVVCDSFYQFTGNIPANTKYLVYQNSRFDYLPMNAFMDYKLLKSISFVNASIGTVRACSFAELESMERISFEKCQIDVIQGNAFSNLGNIDEVIFREVSVNDITSFAFHNLTHLDYLTFEKVYIRLINRYSFQQLNNIKRVKFANSRIDYLRTSGFSKIANLTDVQFLNISFGSLHCNTLDTLAENTNTMTMTNLLFNCTCGLAWMWKEFSNESSISPFASQNGNTCAGKGDISGIGVAQACPDADSRGEGCQPLLPSPPHSCSKNYDEPLNPVTKCML</sequence>
<name>A0ABY7DA25_MYAAR</name>
<reference evidence="3" key="1">
    <citation type="submission" date="2022-11" db="EMBL/GenBank/DDBJ databases">
        <title>Centuries of genome instability and evolution in soft-shell clam transmissible cancer (bioRxiv).</title>
        <authorList>
            <person name="Hart S.F.M."/>
            <person name="Yonemitsu M.A."/>
            <person name="Giersch R.M."/>
            <person name="Beal B.F."/>
            <person name="Arriagada G."/>
            <person name="Davis B.W."/>
            <person name="Ostrander E.A."/>
            <person name="Goff S.P."/>
            <person name="Metzger M.J."/>
        </authorList>
    </citation>
    <scope>NUCLEOTIDE SEQUENCE</scope>
    <source>
        <strain evidence="3">MELC-2E11</strain>
        <tissue evidence="3">Siphon/mantle</tissue>
    </source>
</reference>
<dbReference type="Pfam" id="PF13306">
    <property type="entry name" value="LRR_5"/>
    <property type="match status" value="1"/>
</dbReference>
<keyword evidence="1 2" id="KW-0732">Signal</keyword>
<dbReference type="EMBL" id="CP111012">
    <property type="protein sequence ID" value="WAQ93941.1"/>
    <property type="molecule type" value="Genomic_DNA"/>
</dbReference>
<feature type="chain" id="PRO_5046919574" evidence="2">
    <location>
        <begin position="36"/>
        <end position="336"/>
    </location>
</feature>